<name>A0ABW0ZDE1_9ACTN</name>
<evidence type="ECO:0000256" key="9">
    <source>
        <dbReference type="ARBA" id="ARBA00023295"/>
    </source>
</evidence>
<keyword evidence="9" id="KW-0326">Glycosidase</keyword>
<keyword evidence="4" id="KW-0227">DNA damage</keyword>
<dbReference type="InterPro" id="IPR023170">
    <property type="entry name" value="HhH_base_excis_C"/>
</dbReference>
<dbReference type="InterPro" id="IPR004035">
    <property type="entry name" value="Endouclease-III_FeS-bd_BS"/>
</dbReference>
<evidence type="ECO:0000256" key="1">
    <source>
        <dbReference type="ARBA" id="ARBA00001966"/>
    </source>
</evidence>
<evidence type="ECO:0000256" key="3">
    <source>
        <dbReference type="ARBA" id="ARBA00022723"/>
    </source>
</evidence>
<evidence type="ECO:0000259" key="10">
    <source>
        <dbReference type="SMART" id="SM00478"/>
    </source>
</evidence>
<keyword evidence="6" id="KW-0408">Iron</keyword>
<dbReference type="Gene3D" id="1.10.1670.10">
    <property type="entry name" value="Helix-hairpin-Helix base-excision DNA repair enzymes (C-terminal)"/>
    <property type="match status" value="1"/>
</dbReference>
<dbReference type="RefSeq" id="WP_378527011.1">
    <property type="nucleotide sequence ID" value="NZ_JBHSNS010000003.1"/>
</dbReference>
<gene>
    <name evidence="11" type="ORF">ACFPQB_08745</name>
</gene>
<evidence type="ECO:0000256" key="6">
    <source>
        <dbReference type="ARBA" id="ARBA00023004"/>
    </source>
</evidence>
<dbReference type="CDD" id="cd00056">
    <property type="entry name" value="ENDO3c"/>
    <property type="match status" value="1"/>
</dbReference>
<dbReference type="InterPro" id="IPR003265">
    <property type="entry name" value="HhH-GPD_domain"/>
</dbReference>
<keyword evidence="8" id="KW-0234">DNA repair</keyword>
<dbReference type="EMBL" id="JBHSNS010000003">
    <property type="protein sequence ID" value="MFC5729006.1"/>
    <property type="molecule type" value="Genomic_DNA"/>
</dbReference>
<dbReference type="Gene3D" id="1.10.340.30">
    <property type="entry name" value="Hypothetical protein, domain 2"/>
    <property type="match status" value="1"/>
</dbReference>
<feature type="domain" description="HhH-GPD" evidence="10">
    <location>
        <begin position="48"/>
        <end position="200"/>
    </location>
</feature>
<keyword evidence="7" id="KW-0411">Iron-sulfur</keyword>
<keyword evidence="3" id="KW-0479">Metal-binding</keyword>
<dbReference type="PANTHER" id="PTHR42944:SF1">
    <property type="entry name" value="ADENINE DNA GLYCOSYLASE"/>
    <property type="match status" value="1"/>
</dbReference>
<evidence type="ECO:0000256" key="2">
    <source>
        <dbReference type="ARBA" id="ARBA00008343"/>
    </source>
</evidence>
<dbReference type="Pfam" id="PF00730">
    <property type="entry name" value="HhH-GPD"/>
    <property type="match status" value="1"/>
</dbReference>
<dbReference type="SUPFAM" id="SSF48150">
    <property type="entry name" value="DNA-glycosylase"/>
    <property type="match status" value="1"/>
</dbReference>
<comment type="similarity">
    <text evidence="2">Belongs to the Nth/MutY family.</text>
</comment>
<protein>
    <submittedName>
        <fullName evidence="11">A/G-specific adenine glycosylase</fullName>
    </submittedName>
</protein>
<evidence type="ECO:0000256" key="8">
    <source>
        <dbReference type="ARBA" id="ARBA00023204"/>
    </source>
</evidence>
<dbReference type="InterPro" id="IPR044298">
    <property type="entry name" value="MIG/MutY"/>
</dbReference>
<sequence>MTTSETTFAATAAGLVTPVLHWYDEHARDLPWRRPDASAWSVLVSEFMLQQTPVARVLPIHDAWLRQWPTPAALAAEAAGEAVRAWGRLGYPRRALRLHAAAAAITDQHAGRVPSAYDDLRALPGVGDYTAAAVAAFAYGQRQVVLDTNVRRVLARAVAGVEFPARSVTRAERDLGATLLPEDPPTAATWSVAVMELGALVCTADRPRCDGCPVRRLCAWQAAGAPAYDGPPRPAQAYAGTDRQCRGRLLAVLRDAPGAVTRAHLETTWDEPVQRERALGSLVADGLVVATADGRYALP</sequence>
<evidence type="ECO:0000313" key="12">
    <source>
        <dbReference type="Proteomes" id="UP001596072"/>
    </source>
</evidence>
<dbReference type="PANTHER" id="PTHR42944">
    <property type="entry name" value="ADENINE DNA GLYCOSYLASE"/>
    <property type="match status" value="1"/>
</dbReference>
<proteinExistence type="inferred from homology"/>
<keyword evidence="12" id="KW-1185">Reference proteome</keyword>
<dbReference type="SMART" id="SM00478">
    <property type="entry name" value="ENDO3c"/>
    <property type="match status" value="1"/>
</dbReference>
<keyword evidence="5" id="KW-0378">Hydrolase</keyword>
<dbReference type="InterPro" id="IPR011257">
    <property type="entry name" value="DNA_glycosylase"/>
</dbReference>
<dbReference type="Proteomes" id="UP001596072">
    <property type="component" value="Unassembled WGS sequence"/>
</dbReference>
<accession>A0ABW0ZDE1</accession>
<dbReference type="InterPro" id="IPR004036">
    <property type="entry name" value="Endonuclease-III-like_CS2"/>
</dbReference>
<reference evidence="12" key="1">
    <citation type="journal article" date="2019" name="Int. J. Syst. Evol. Microbiol.">
        <title>The Global Catalogue of Microorganisms (GCM) 10K type strain sequencing project: providing services to taxonomists for standard genome sequencing and annotation.</title>
        <authorList>
            <consortium name="The Broad Institute Genomics Platform"/>
            <consortium name="The Broad Institute Genome Sequencing Center for Infectious Disease"/>
            <person name="Wu L."/>
            <person name="Ma J."/>
        </authorList>
    </citation>
    <scope>NUCLEOTIDE SEQUENCE [LARGE SCALE GENOMIC DNA]</scope>
    <source>
        <strain evidence="12">YIM 94188</strain>
    </source>
</reference>
<dbReference type="PROSITE" id="PS00764">
    <property type="entry name" value="ENDONUCLEASE_III_1"/>
    <property type="match status" value="1"/>
</dbReference>
<comment type="cofactor">
    <cofactor evidence="1">
        <name>[4Fe-4S] cluster</name>
        <dbReference type="ChEBI" id="CHEBI:49883"/>
    </cofactor>
</comment>
<dbReference type="PROSITE" id="PS01155">
    <property type="entry name" value="ENDONUCLEASE_III_2"/>
    <property type="match status" value="1"/>
</dbReference>
<evidence type="ECO:0000313" key="11">
    <source>
        <dbReference type="EMBL" id="MFC5729006.1"/>
    </source>
</evidence>
<evidence type="ECO:0000256" key="4">
    <source>
        <dbReference type="ARBA" id="ARBA00022763"/>
    </source>
</evidence>
<comment type="caution">
    <text evidence="11">The sequence shown here is derived from an EMBL/GenBank/DDBJ whole genome shotgun (WGS) entry which is preliminary data.</text>
</comment>
<evidence type="ECO:0000256" key="7">
    <source>
        <dbReference type="ARBA" id="ARBA00023014"/>
    </source>
</evidence>
<organism evidence="11 12">
    <name type="scientific">Nocardioides vastitatis</name>
    <dbReference type="NCBI Taxonomy" id="2568655"/>
    <lineage>
        <taxon>Bacteria</taxon>
        <taxon>Bacillati</taxon>
        <taxon>Actinomycetota</taxon>
        <taxon>Actinomycetes</taxon>
        <taxon>Propionibacteriales</taxon>
        <taxon>Nocardioidaceae</taxon>
        <taxon>Nocardioides</taxon>
    </lineage>
</organism>
<evidence type="ECO:0000256" key="5">
    <source>
        <dbReference type="ARBA" id="ARBA00022801"/>
    </source>
</evidence>